<name>A0AAQ3LFJ1_9BACT</name>
<reference evidence="2 3" key="1">
    <citation type="submission" date="2023-10" db="EMBL/GenBank/DDBJ databases">
        <title>Rubellicoccus peritrichatus gen. nov., sp. nov., isolated from an algae of coral reef tank.</title>
        <authorList>
            <person name="Luo J."/>
        </authorList>
    </citation>
    <scope>NUCLEOTIDE SEQUENCE [LARGE SCALE GENOMIC DNA]</scope>
    <source>
        <strain evidence="2 3">CR14</strain>
    </source>
</reference>
<evidence type="ECO:0000256" key="1">
    <source>
        <dbReference type="SAM" id="Phobius"/>
    </source>
</evidence>
<evidence type="ECO:0000313" key="3">
    <source>
        <dbReference type="Proteomes" id="UP001304300"/>
    </source>
</evidence>
<dbReference type="Proteomes" id="UP001304300">
    <property type="component" value="Chromosome"/>
</dbReference>
<proteinExistence type="predicted"/>
<keyword evidence="3" id="KW-1185">Reference proteome</keyword>
<keyword evidence="1" id="KW-0812">Transmembrane</keyword>
<protein>
    <submittedName>
        <fullName evidence="2">Uncharacterized protein</fullName>
    </submittedName>
</protein>
<sequence>MALLILLSFPASQLGYTIPVSAQGLIIDDILFLSLVILFPMPYATVAIIRSRNPLKNLINIPALMALMIGISINQSFAVIEALLGHKSSFVRTPKYGNDKDSNELTKRMIKYKSPFSIKTIIELVLCIYVGLAAFFFFRNGHSISGMSMLLATAGLGYIGVNSLIEYIRLAKARA</sequence>
<evidence type="ECO:0000313" key="2">
    <source>
        <dbReference type="EMBL" id="WOO41089.1"/>
    </source>
</evidence>
<feature type="transmembrane region" description="Helical" evidence="1">
    <location>
        <begin position="144"/>
        <end position="165"/>
    </location>
</feature>
<accession>A0AAQ3LFJ1</accession>
<feature type="transmembrane region" description="Helical" evidence="1">
    <location>
        <begin position="116"/>
        <end position="138"/>
    </location>
</feature>
<organism evidence="2 3">
    <name type="scientific">Rubellicoccus peritrichatus</name>
    <dbReference type="NCBI Taxonomy" id="3080537"/>
    <lineage>
        <taxon>Bacteria</taxon>
        <taxon>Pseudomonadati</taxon>
        <taxon>Verrucomicrobiota</taxon>
        <taxon>Opitutia</taxon>
        <taxon>Puniceicoccales</taxon>
        <taxon>Cerasicoccaceae</taxon>
        <taxon>Rubellicoccus</taxon>
    </lineage>
</organism>
<dbReference type="RefSeq" id="WP_317833459.1">
    <property type="nucleotide sequence ID" value="NZ_CP136920.1"/>
</dbReference>
<dbReference type="EMBL" id="CP136920">
    <property type="protein sequence ID" value="WOO41089.1"/>
    <property type="molecule type" value="Genomic_DNA"/>
</dbReference>
<keyword evidence="1" id="KW-1133">Transmembrane helix</keyword>
<dbReference type="AlphaFoldDB" id="A0AAQ3LFJ1"/>
<feature type="transmembrane region" description="Helical" evidence="1">
    <location>
        <begin position="30"/>
        <end position="49"/>
    </location>
</feature>
<dbReference type="KEGG" id="puo:RZN69_20915"/>
<keyword evidence="1" id="KW-0472">Membrane</keyword>
<gene>
    <name evidence="2" type="ORF">RZN69_20915</name>
</gene>